<evidence type="ECO:0000256" key="5">
    <source>
        <dbReference type="SAM" id="Phobius"/>
    </source>
</evidence>
<reference evidence="6 7" key="1">
    <citation type="submission" date="2019-06" db="EMBL/GenBank/DDBJ databases">
        <title>Genome of new Rhodobacteraceae sp. SM1903.</title>
        <authorList>
            <person name="Ren X."/>
        </authorList>
    </citation>
    <scope>NUCLEOTIDE SEQUENCE [LARGE SCALE GENOMIC DNA]</scope>
    <source>
        <strain evidence="6 7">SM1903</strain>
    </source>
</reference>
<feature type="transmembrane region" description="Helical" evidence="5">
    <location>
        <begin position="90"/>
        <end position="110"/>
    </location>
</feature>
<proteinExistence type="predicted"/>
<comment type="subcellular location">
    <subcellularLocation>
        <location evidence="1">Membrane</location>
        <topology evidence="1">Multi-pass membrane protein</topology>
    </subcellularLocation>
</comment>
<accession>A0A5C5G7E3</accession>
<dbReference type="PANTHER" id="PTHR30520">
    <property type="entry name" value="FORMATE TRANSPORTER-RELATED"/>
    <property type="match status" value="1"/>
</dbReference>
<keyword evidence="2 5" id="KW-0812">Transmembrane</keyword>
<dbReference type="EMBL" id="VFFF01000004">
    <property type="protein sequence ID" value="TNY30683.1"/>
    <property type="molecule type" value="Genomic_DNA"/>
</dbReference>
<feature type="transmembrane region" description="Helical" evidence="5">
    <location>
        <begin position="216"/>
        <end position="236"/>
    </location>
</feature>
<dbReference type="InterPro" id="IPR023271">
    <property type="entry name" value="Aquaporin-like"/>
</dbReference>
<name>A0A5C5G7E3_9RHOB</name>
<dbReference type="OrthoDB" id="261587at2"/>
<comment type="caution">
    <text evidence="6">The sequence shown here is derived from an EMBL/GenBank/DDBJ whole genome shotgun (WGS) entry which is preliminary data.</text>
</comment>
<feature type="transmembrane region" description="Helical" evidence="5">
    <location>
        <begin position="256"/>
        <end position="280"/>
    </location>
</feature>
<dbReference type="PANTHER" id="PTHR30520:SF2">
    <property type="entry name" value="INNER MEMBRANE PROTEIN YFDC"/>
    <property type="match status" value="1"/>
</dbReference>
<dbReference type="Pfam" id="PF01226">
    <property type="entry name" value="Form_Nir_trans"/>
    <property type="match status" value="1"/>
</dbReference>
<feature type="transmembrane region" description="Helical" evidence="5">
    <location>
        <begin position="61"/>
        <end position="78"/>
    </location>
</feature>
<keyword evidence="4 5" id="KW-0472">Membrane</keyword>
<dbReference type="Gene3D" id="1.20.1080.10">
    <property type="entry name" value="Glycerol uptake facilitator protein"/>
    <property type="match status" value="1"/>
</dbReference>
<evidence type="ECO:0000313" key="7">
    <source>
        <dbReference type="Proteomes" id="UP000314011"/>
    </source>
</evidence>
<evidence type="ECO:0000256" key="4">
    <source>
        <dbReference type="ARBA" id="ARBA00023136"/>
    </source>
</evidence>
<evidence type="ECO:0000256" key="1">
    <source>
        <dbReference type="ARBA" id="ARBA00004141"/>
    </source>
</evidence>
<dbReference type="GO" id="GO:0005886">
    <property type="term" value="C:plasma membrane"/>
    <property type="evidence" value="ECO:0007669"/>
    <property type="project" value="TreeGrafter"/>
</dbReference>
<keyword evidence="7" id="KW-1185">Reference proteome</keyword>
<sequence>MLISGSDGRKTRLALKEYEDRQKAEAEEETVEEAAKLSSKLVYEVIRRDGEEELSRTKRSLFWAGVAAGVLISFSVIGEALLRTYLPPNALWVPLIENMGYSLGFLLVILGRMQLFTENTITTVLPFMQAPSMRLFGSVMRLWGIVLAANVLGAFVAGWWLSQIGLLPDEVLPNLRDLSEHATGMGAWEGFKRAVPAGILVAAIVWMLPQSEGSEFFVIATFTYLIALGDFTHVVAGSVEMAFLIVEGELGIIRAFFGFFLPVLAGNIVGGTLIFAAMAWGQVRDEYYPEENS</sequence>
<gene>
    <name evidence="6" type="ORF">FHY64_19080</name>
</gene>
<feature type="transmembrane region" description="Helical" evidence="5">
    <location>
        <begin position="142"/>
        <end position="161"/>
    </location>
</feature>
<protein>
    <submittedName>
        <fullName evidence="6">Formate/nitrite transporter family protein</fullName>
    </submittedName>
</protein>
<organism evidence="6 7">
    <name type="scientific">Pelagovum pacificum</name>
    <dbReference type="NCBI Taxonomy" id="2588711"/>
    <lineage>
        <taxon>Bacteria</taxon>
        <taxon>Pseudomonadati</taxon>
        <taxon>Pseudomonadota</taxon>
        <taxon>Alphaproteobacteria</taxon>
        <taxon>Rhodobacterales</taxon>
        <taxon>Paracoccaceae</taxon>
        <taxon>Pelagovum</taxon>
    </lineage>
</organism>
<keyword evidence="3 5" id="KW-1133">Transmembrane helix</keyword>
<dbReference type="InterPro" id="IPR000292">
    <property type="entry name" value="For/NO2_transpt"/>
</dbReference>
<evidence type="ECO:0000256" key="3">
    <source>
        <dbReference type="ARBA" id="ARBA00022989"/>
    </source>
</evidence>
<dbReference type="GO" id="GO:0015499">
    <property type="term" value="F:formate transmembrane transporter activity"/>
    <property type="evidence" value="ECO:0007669"/>
    <property type="project" value="TreeGrafter"/>
</dbReference>
<evidence type="ECO:0000256" key="2">
    <source>
        <dbReference type="ARBA" id="ARBA00022692"/>
    </source>
</evidence>
<dbReference type="AlphaFoldDB" id="A0A5C5G7E3"/>
<evidence type="ECO:0000313" key="6">
    <source>
        <dbReference type="EMBL" id="TNY30683.1"/>
    </source>
</evidence>
<dbReference type="Proteomes" id="UP000314011">
    <property type="component" value="Unassembled WGS sequence"/>
</dbReference>